<name>A0A669QSC4_PHACC</name>
<reference evidence="8" key="1">
    <citation type="submission" date="2025-08" db="UniProtKB">
        <authorList>
            <consortium name="Ensembl"/>
        </authorList>
    </citation>
    <scope>IDENTIFICATION</scope>
</reference>
<comment type="similarity">
    <text evidence="7">Belongs to the TIM14 family.</text>
</comment>
<comment type="subcellular location">
    <subcellularLocation>
        <location evidence="1">Mitochondrion inner membrane</location>
        <topology evidence="1">Single-pass membrane protein</topology>
    </subcellularLocation>
</comment>
<dbReference type="PANTHER" id="PTHR12763:SF56">
    <property type="entry name" value="MITOCHONDRIAL IMPORT INNER MEMBRANE TRANSLOCASE SUBUNIT TIM14"/>
    <property type="match status" value="1"/>
</dbReference>
<evidence type="ECO:0000313" key="8">
    <source>
        <dbReference type="Ensembl" id="ENSPCLP00000017066.1"/>
    </source>
</evidence>
<proteinExistence type="inferred from homology"/>
<dbReference type="GO" id="GO:0030150">
    <property type="term" value="P:protein import into mitochondrial matrix"/>
    <property type="evidence" value="ECO:0007669"/>
    <property type="project" value="TreeGrafter"/>
</dbReference>
<evidence type="ECO:0000256" key="1">
    <source>
        <dbReference type="ARBA" id="ARBA00004434"/>
    </source>
</evidence>
<keyword evidence="3" id="KW-0812">Transmembrane</keyword>
<dbReference type="Ensembl" id="ENSPCLT00000022821.1">
    <property type="protein sequence ID" value="ENSPCLP00000017066.1"/>
    <property type="gene ID" value="ENSPCLG00000014215.1"/>
</dbReference>
<dbReference type="PANTHER" id="PTHR12763">
    <property type="match status" value="1"/>
</dbReference>
<evidence type="ECO:0000256" key="3">
    <source>
        <dbReference type="ARBA" id="ARBA00022692"/>
    </source>
</evidence>
<keyword evidence="6" id="KW-0143">Chaperone</keyword>
<dbReference type="GO" id="GO:0001405">
    <property type="term" value="C:PAM complex, Tim23 associated import motor"/>
    <property type="evidence" value="ECO:0007669"/>
    <property type="project" value="TreeGrafter"/>
</dbReference>
<evidence type="ECO:0000256" key="6">
    <source>
        <dbReference type="ARBA" id="ARBA00023186"/>
    </source>
</evidence>
<keyword evidence="2" id="KW-0813">Transport</keyword>
<dbReference type="AlphaFoldDB" id="A0A669QSC4"/>
<keyword evidence="5" id="KW-1133">Transmembrane helix</keyword>
<evidence type="ECO:0000256" key="7">
    <source>
        <dbReference type="ARBA" id="ARBA00038105"/>
    </source>
</evidence>
<evidence type="ECO:0000313" key="9">
    <source>
        <dbReference type="Proteomes" id="UP000472261"/>
    </source>
</evidence>
<dbReference type="GO" id="GO:0001671">
    <property type="term" value="F:ATPase activator activity"/>
    <property type="evidence" value="ECO:0007669"/>
    <property type="project" value="TreeGrafter"/>
</dbReference>
<sequence length="92" mass="10548">ILFRCNSKLLEESRPLKQVKQVLQILPKPGFSSCYRGGFEHKMTKQEADLIVGARPKARWIMVLNHPDKGAKHLLKIMLKNELVIKSEVLLV</sequence>
<reference evidence="8" key="2">
    <citation type="submission" date="2025-09" db="UniProtKB">
        <authorList>
            <consortium name="Ensembl"/>
        </authorList>
    </citation>
    <scope>IDENTIFICATION</scope>
</reference>
<organism evidence="8 9">
    <name type="scientific">Phasianus colchicus</name>
    <name type="common">Common pheasant</name>
    <dbReference type="NCBI Taxonomy" id="9054"/>
    <lineage>
        <taxon>Eukaryota</taxon>
        <taxon>Metazoa</taxon>
        <taxon>Chordata</taxon>
        <taxon>Craniata</taxon>
        <taxon>Vertebrata</taxon>
        <taxon>Euteleostomi</taxon>
        <taxon>Archelosauria</taxon>
        <taxon>Archosauria</taxon>
        <taxon>Dinosauria</taxon>
        <taxon>Saurischia</taxon>
        <taxon>Theropoda</taxon>
        <taxon>Coelurosauria</taxon>
        <taxon>Aves</taxon>
        <taxon>Neognathae</taxon>
        <taxon>Galloanserae</taxon>
        <taxon>Galliformes</taxon>
        <taxon>Phasianidae</taxon>
        <taxon>Phasianinae</taxon>
        <taxon>Phasianus</taxon>
    </lineage>
</organism>
<evidence type="ECO:0000256" key="2">
    <source>
        <dbReference type="ARBA" id="ARBA00022448"/>
    </source>
</evidence>
<dbReference type="Proteomes" id="UP000472261">
    <property type="component" value="Unplaced"/>
</dbReference>
<protein>
    <submittedName>
        <fullName evidence="8">Uncharacterized protein</fullName>
    </submittedName>
</protein>
<keyword evidence="9" id="KW-1185">Reference proteome</keyword>
<keyword evidence="5" id="KW-0472">Membrane</keyword>
<evidence type="ECO:0000256" key="4">
    <source>
        <dbReference type="ARBA" id="ARBA00022927"/>
    </source>
</evidence>
<accession>A0A669QSC4</accession>
<keyword evidence="4" id="KW-0653">Protein transport</keyword>
<evidence type="ECO:0000256" key="5">
    <source>
        <dbReference type="ARBA" id="ARBA00022989"/>
    </source>
</evidence>